<feature type="transmembrane region" description="Helical" evidence="6">
    <location>
        <begin position="314"/>
        <end position="332"/>
    </location>
</feature>
<evidence type="ECO:0000256" key="1">
    <source>
        <dbReference type="ARBA" id="ARBA00004651"/>
    </source>
</evidence>
<dbReference type="Proteomes" id="UP001300012">
    <property type="component" value="Unassembled WGS sequence"/>
</dbReference>
<evidence type="ECO:0000256" key="6">
    <source>
        <dbReference type="SAM" id="Phobius"/>
    </source>
</evidence>
<reference evidence="8 9" key="1">
    <citation type="submission" date="2022-08" db="EMBL/GenBank/DDBJ databases">
        <title>Paenibacillus endoradicis sp. nov., Paenibacillus radicibacter sp. nov and Paenibacillus pararadicis sp. nov., three cold-adapted plant growth-promoting bacteria isolated from root of Larix gmelinii in Great Khingan.</title>
        <authorList>
            <person name="Xue H."/>
        </authorList>
    </citation>
    <scope>NUCLEOTIDE SEQUENCE [LARGE SCALE GENOMIC DNA]</scope>
    <source>
        <strain evidence="8 9">N5-1-1-5</strain>
    </source>
</reference>
<sequence length="407" mass="43480">MDRTEMDRLKDEQQSLSSVNFWPFTLVGMLLVVTTTGFARMAYGLILPYMEEDLGFSVSQGGMLGTIMFLGYLVTVGLSGLLAIRWGGKSVLLMGGSAVIVSMFGLSWASSMESIAPFMLLAGAGSSLVFTPLMTIMLGFFPNRKGTVLGLLLSGAGIGMLLSGFLVPFLIGQFPDWRWRAVWLCFGFLSLIVVLAALVILRNPAASSSRKSIEDRPAWLKNKGLMRVASLYFLIGLAYLIPNLYQTGFMLDQGLSDQTAGVTYAVAGIFSIVGGPVWGSMSDRFGVNRMFVLSWSCAVAGDLIPMFTPSVTGFIISSMLWGSSIGGLITLIQIKAAQQVPQSIVAAALGFISVFYAVGQMLGPGLSGWIIHLSGNYTAAYGFGAIVYAAGLGITLYASKAARSLQR</sequence>
<keyword evidence="2" id="KW-0813">Transport</keyword>
<keyword evidence="4 6" id="KW-1133">Transmembrane helix</keyword>
<feature type="transmembrane region" description="Helical" evidence="6">
    <location>
        <begin position="148"/>
        <end position="169"/>
    </location>
</feature>
<dbReference type="Gene3D" id="1.20.1250.20">
    <property type="entry name" value="MFS general substrate transporter like domains"/>
    <property type="match status" value="2"/>
</dbReference>
<feature type="transmembrane region" description="Helical" evidence="6">
    <location>
        <begin position="224"/>
        <end position="241"/>
    </location>
</feature>
<dbReference type="InterPro" id="IPR020846">
    <property type="entry name" value="MFS_dom"/>
</dbReference>
<evidence type="ECO:0000256" key="5">
    <source>
        <dbReference type="ARBA" id="ARBA00023136"/>
    </source>
</evidence>
<keyword evidence="9" id="KW-1185">Reference proteome</keyword>
<evidence type="ECO:0000256" key="2">
    <source>
        <dbReference type="ARBA" id="ARBA00022448"/>
    </source>
</evidence>
<name>A0ABT1YDF4_9BACL</name>
<dbReference type="Pfam" id="PF06779">
    <property type="entry name" value="MFS_4"/>
    <property type="match status" value="1"/>
</dbReference>
<keyword evidence="5 6" id="KW-0472">Membrane</keyword>
<feature type="transmembrane region" description="Helical" evidence="6">
    <location>
        <begin position="344"/>
        <end position="371"/>
    </location>
</feature>
<feature type="transmembrane region" description="Helical" evidence="6">
    <location>
        <begin position="63"/>
        <end position="84"/>
    </location>
</feature>
<dbReference type="EMBL" id="JANQBD010000004">
    <property type="protein sequence ID" value="MCR8630957.1"/>
    <property type="molecule type" value="Genomic_DNA"/>
</dbReference>
<feature type="transmembrane region" description="Helical" evidence="6">
    <location>
        <begin position="115"/>
        <end position="141"/>
    </location>
</feature>
<feature type="transmembrane region" description="Helical" evidence="6">
    <location>
        <begin position="91"/>
        <end position="109"/>
    </location>
</feature>
<feature type="transmembrane region" description="Helical" evidence="6">
    <location>
        <begin position="261"/>
        <end position="278"/>
    </location>
</feature>
<feature type="transmembrane region" description="Helical" evidence="6">
    <location>
        <begin position="21"/>
        <end position="43"/>
    </location>
</feature>
<dbReference type="PANTHER" id="PTHR23537:SF1">
    <property type="entry name" value="SUGAR TRANSPORTER"/>
    <property type="match status" value="1"/>
</dbReference>
<dbReference type="PANTHER" id="PTHR23537">
    <property type="match status" value="1"/>
</dbReference>
<comment type="subcellular location">
    <subcellularLocation>
        <location evidence="1">Cell membrane</location>
        <topology evidence="1">Multi-pass membrane protein</topology>
    </subcellularLocation>
</comment>
<protein>
    <submittedName>
        <fullName evidence="8">MFS transporter</fullName>
    </submittedName>
</protein>
<feature type="transmembrane region" description="Helical" evidence="6">
    <location>
        <begin position="377"/>
        <end position="398"/>
    </location>
</feature>
<evidence type="ECO:0000256" key="3">
    <source>
        <dbReference type="ARBA" id="ARBA00022692"/>
    </source>
</evidence>
<comment type="caution">
    <text evidence="8">The sequence shown here is derived from an EMBL/GenBank/DDBJ whole genome shotgun (WGS) entry which is preliminary data.</text>
</comment>
<evidence type="ECO:0000313" key="8">
    <source>
        <dbReference type="EMBL" id="MCR8630957.1"/>
    </source>
</evidence>
<evidence type="ECO:0000259" key="7">
    <source>
        <dbReference type="PROSITE" id="PS50850"/>
    </source>
</evidence>
<feature type="domain" description="Major facilitator superfamily (MFS) profile" evidence="7">
    <location>
        <begin position="25"/>
        <end position="403"/>
    </location>
</feature>
<dbReference type="RefSeq" id="WP_258212562.1">
    <property type="nucleotide sequence ID" value="NZ_JANQBD010000004.1"/>
</dbReference>
<dbReference type="InterPro" id="IPR036259">
    <property type="entry name" value="MFS_trans_sf"/>
</dbReference>
<organism evidence="8 9">
    <name type="scientific">Paenibacillus radicis</name>
    <name type="common">ex Xue et al. 2023</name>
    <dbReference type="NCBI Taxonomy" id="2972489"/>
    <lineage>
        <taxon>Bacteria</taxon>
        <taxon>Bacillati</taxon>
        <taxon>Bacillota</taxon>
        <taxon>Bacilli</taxon>
        <taxon>Bacillales</taxon>
        <taxon>Paenibacillaceae</taxon>
        <taxon>Paenibacillus</taxon>
    </lineage>
</organism>
<dbReference type="InterPro" id="IPR010645">
    <property type="entry name" value="MFS_4"/>
</dbReference>
<evidence type="ECO:0000313" key="9">
    <source>
        <dbReference type="Proteomes" id="UP001300012"/>
    </source>
</evidence>
<feature type="transmembrane region" description="Helical" evidence="6">
    <location>
        <begin position="181"/>
        <end position="203"/>
    </location>
</feature>
<gene>
    <name evidence="8" type="ORF">NV381_07050</name>
</gene>
<accession>A0ABT1YDF4</accession>
<keyword evidence="3 6" id="KW-0812">Transmembrane</keyword>
<dbReference type="SUPFAM" id="SSF103473">
    <property type="entry name" value="MFS general substrate transporter"/>
    <property type="match status" value="1"/>
</dbReference>
<feature type="transmembrane region" description="Helical" evidence="6">
    <location>
        <begin position="290"/>
        <end position="308"/>
    </location>
</feature>
<evidence type="ECO:0000256" key="4">
    <source>
        <dbReference type="ARBA" id="ARBA00022989"/>
    </source>
</evidence>
<proteinExistence type="predicted"/>
<dbReference type="PROSITE" id="PS50850">
    <property type="entry name" value="MFS"/>
    <property type="match status" value="1"/>
</dbReference>